<dbReference type="SUPFAM" id="SSF48452">
    <property type="entry name" value="TPR-like"/>
    <property type="match status" value="1"/>
</dbReference>
<dbReference type="SMART" id="SM00421">
    <property type="entry name" value="HTH_LUXR"/>
    <property type="match status" value="1"/>
</dbReference>
<dbReference type="PANTHER" id="PTHR44688">
    <property type="entry name" value="DNA-BINDING TRANSCRIPTIONAL ACTIVATOR DEVR_DOSR"/>
    <property type="match status" value="1"/>
</dbReference>
<dbReference type="InterPro" id="IPR016032">
    <property type="entry name" value="Sig_transdc_resp-reg_C-effctor"/>
</dbReference>
<evidence type="ECO:0000259" key="4">
    <source>
        <dbReference type="PROSITE" id="PS50043"/>
    </source>
</evidence>
<reference evidence="5 6" key="1">
    <citation type="submission" date="2018-11" db="EMBL/GenBank/DDBJ databases">
        <title>Genome sequencing of Paenibacillus sp. KCOM 3021 (= ChDC PVNT-B20).</title>
        <authorList>
            <person name="Kook J.-K."/>
            <person name="Park S.-N."/>
            <person name="Lim Y.K."/>
        </authorList>
    </citation>
    <scope>NUCLEOTIDE SEQUENCE [LARGE SCALE GENOMIC DNA]</scope>
    <source>
        <strain evidence="5 6">KCOM 3021</strain>
    </source>
</reference>
<comment type="caution">
    <text evidence="5">The sequence shown here is derived from an EMBL/GenBank/DDBJ whole genome shotgun (WGS) entry which is preliminary data.</text>
</comment>
<keyword evidence="2" id="KW-0238">DNA-binding</keyword>
<dbReference type="PROSITE" id="PS50043">
    <property type="entry name" value="HTH_LUXR_2"/>
    <property type="match status" value="1"/>
</dbReference>
<dbReference type="Pfam" id="PF00196">
    <property type="entry name" value="GerE"/>
    <property type="match status" value="1"/>
</dbReference>
<gene>
    <name evidence="5" type="ORF">EHV15_33305</name>
</gene>
<dbReference type="Gene3D" id="1.25.40.10">
    <property type="entry name" value="Tetratricopeptide repeat domain"/>
    <property type="match status" value="1"/>
</dbReference>
<dbReference type="SUPFAM" id="SSF52540">
    <property type="entry name" value="P-loop containing nucleoside triphosphate hydrolases"/>
    <property type="match status" value="1"/>
</dbReference>
<evidence type="ECO:0000256" key="2">
    <source>
        <dbReference type="ARBA" id="ARBA00023125"/>
    </source>
</evidence>
<dbReference type="SUPFAM" id="SSF46894">
    <property type="entry name" value="C-terminal effector domain of the bipartite response regulators"/>
    <property type="match status" value="1"/>
</dbReference>
<dbReference type="InterPro" id="IPR000792">
    <property type="entry name" value="Tscrpt_reg_LuxR_C"/>
</dbReference>
<evidence type="ECO:0000313" key="6">
    <source>
        <dbReference type="Proteomes" id="UP000267017"/>
    </source>
</evidence>
<dbReference type="Pfam" id="PF25873">
    <property type="entry name" value="WHD_MalT"/>
    <property type="match status" value="1"/>
</dbReference>
<dbReference type="Gene3D" id="1.10.10.10">
    <property type="entry name" value="Winged helix-like DNA-binding domain superfamily/Winged helix DNA-binding domain"/>
    <property type="match status" value="1"/>
</dbReference>
<keyword evidence="3" id="KW-0804">Transcription</keyword>
<keyword evidence="1" id="KW-0805">Transcription regulation</keyword>
<evidence type="ECO:0000256" key="3">
    <source>
        <dbReference type="ARBA" id="ARBA00023163"/>
    </source>
</evidence>
<dbReference type="InterPro" id="IPR041617">
    <property type="entry name" value="TPR_MalT"/>
</dbReference>
<dbReference type="Gene3D" id="3.40.50.300">
    <property type="entry name" value="P-loop containing nucleotide triphosphate hydrolases"/>
    <property type="match status" value="1"/>
</dbReference>
<dbReference type="CDD" id="cd06170">
    <property type="entry name" value="LuxR_C_like"/>
    <property type="match status" value="1"/>
</dbReference>
<protein>
    <recommendedName>
        <fullName evidence="4">HTH luxR-type domain-containing protein</fullName>
    </recommendedName>
</protein>
<dbReference type="InterPro" id="IPR027417">
    <property type="entry name" value="P-loop_NTPase"/>
</dbReference>
<dbReference type="PANTHER" id="PTHR44688:SF16">
    <property type="entry name" value="DNA-BINDING TRANSCRIPTIONAL ACTIVATOR DEVR_DOSR"/>
    <property type="match status" value="1"/>
</dbReference>
<proteinExistence type="predicted"/>
<keyword evidence="6" id="KW-1185">Reference proteome</keyword>
<accession>A0A3P3UFP3</accession>
<dbReference type="InterPro" id="IPR036388">
    <property type="entry name" value="WH-like_DNA-bd_sf"/>
</dbReference>
<dbReference type="RefSeq" id="WP_281281705.1">
    <property type="nucleotide sequence ID" value="NZ_RRCN01000001.1"/>
</dbReference>
<dbReference type="InterPro" id="IPR059106">
    <property type="entry name" value="WHD_MalT"/>
</dbReference>
<dbReference type="AlphaFoldDB" id="A0A3P3UFP3"/>
<dbReference type="PRINTS" id="PR00038">
    <property type="entry name" value="HTHLUXR"/>
</dbReference>
<evidence type="ECO:0000313" key="5">
    <source>
        <dbReference type="EMBL" id="RRJ67263.1"/>
    </source>
</evidence>
<dbReference type="InterPro" id="IPR011990">
    <property type="entry name" value="TPR-like_helical_dom_sf"/>
</dbReference>
<sequence length="863" mass="99184">MSKAENNNEITTRTPILATKIHIPHDIARTIKRQRLIDRINTDTTGKLTFISAPAGFGKSTLLEHWARQARKSPAWYSLDQGDNDPVRFWQYVIAAIHKIFPRFKLKGDSISKMIRPSYYKMAITMLLNEINHMEPFVLVLDDFHFISDVGLIASFVYFIECLPEQVHLIITSRTDLPFSIAKLSEKMTRLSTEDLRFSPEEGSEFYLTCMDLELSEKETGEWMQKTEGWITGMKLAALSLQGSAHSESLLRNFSGAVHLLDQYLLEEVFLQQSEPIRRFLINCSVLKRMSTPLCQAVAGDLLNRGELEYLVNSQLFIISLDDQGRWYRFHHLFAEFLSNRLRRLEPERIPYLLEQAGQWCEREGLQEEALDYYLTGRHYGHAVRLLEEMTEKMVHVNTKWLCDQFGLIPESILLEHPILYFSYVYNLIYAGNEFIKVEKMMRFSEKVYKEKMQGWTEDAINDFWASYYFVAMFYELYVEGNLEKSLQYMMLSKQHKPTGTKLVFANSRKSGLPSILKEHMPMQKGDISKERIILFLNQLIGILDGAGLASVALGCLAECYYEFNELDEAEKWARRALETRDNISIEALLPAQLVLSRILWIKGNRNKAKLTMESTRQRTIELGMAGALIYCDAELALMALEEGNSEPMETWMKLYRFKGDKEITDDHLYEYHYLGQMYSAQGRIEKAHALTGKLIDIASKAGRFHLWVEISVLHAALLYRMGRTSEALTCLLPILRATEPLGYIRTFLDRGEIVAELLTLLIGSWDKVNEEGYPSLGYVRDLLASFGRSVTVGTPALDLKFILTKKEYEVFCLIVKRKTNKEIAAELGIGHGTVRSHLNNIYSKLMVDGRAEAIKQGQAFGL</sequence>
<dbReference type="EMBL" id="RRCN01000001">
    <property type="protein sequence ID" value="RRJ67263.1"/>
    <property type="molecule type" value="Genomic_DNA"/>
</dbReference>
<dbReference type="Proteomes" id="UP000267017">
    <property type="component" value="Unassembled WGS sequence"/>
</dbReference>
<evidence type="ECO:0000256" key="1">
    <source>
        <dbReference type="ARBA" id="ARBA00023015"/>
    </source>
</evidence>
<feature type="domain" description="HTH luxR-type" evidence="4">
    <location>
        <begin position="797"/>
        <end position="862"/>
    </location>
</feature>
<dbReference type="GO" id="GO:0006355">
    <property type="term" value="P:regulation of DNA-templated transcription"/>
    <property type="evidence" value="ECO:0007669"/>
    <property type="project" value="InterPro"/>
</dbReference>
<organism evidence="5 6">
    <name type="scientific">Paenibacillus oralis</name>
    <dbReference type="NCBI Taxonomy" id="2490856"/>
    <lineage>
        <taxon>Bacteria</taxon>
        <taxon>Bacillati</taxon>
        <taxon>Bacillota</taxon>
        <taxon>Bacilli</taxon>
        <taxon>Bacillales</taxon>
        <taxon>Paenibacillaceae</taxon>
        <taxon>Paenibacillus</taxon>
    </lineage>
</organism>
<dbReference type="GO" id="GO:0003677">
    <property type="term" value="F:DNA binding"/>
    <property type="evidence" value="ECO:0007669"/>
    <property type="project" value="UniProtKB-KW"/>
</dbReference>
<dbReference type="Pfam" id="PF17874">
    <property type="entry name" value="TPR_MalT"/>
    <property type="match status" value="1"/>
</dbReference>
<name>A0A3P3UFP3_9BACL</name>